<keyword evidence="3" id="KW-1185">Reference proteome</keyword>
<accession>C7PWL7</accession>
<dbReference type="EMBL" id="CP001700">
    <property type="protein sequence ID" value="ACU75297.1"/>
    <property type="molecule type" value="Genomic_DNA"/>
</dbReference>
<protein>
    <submittedName>
        <fullName evidence="2">Uncharacterized protein</fullName>
    </submittedName>
</protein>
<evidence type="ECO:0000256" key="1">
    <source>
        <dbReference type="SAM" id="MobiDB-lite"/>
    </source>
</evidence>
<evidence type="ECO:0000313" key="3">
    <source>
        <dbReference type="Proteomes" id="UP000000851"/>
    </source>
</evidence>
<gene>
    <name evidence="2" type="ordered locus">Caci_6445</name>
</gene>
<organism evidence="2 3">
    <name type="scientific">Catenulispora acidiphila (strain DSM 44928 / JCM 14897 / NBRC 102108 / NRRL B-24433 / ID139908)</name>
    <dbReference type="NCBI Taxonomy" id="479433"/>
    <lineage>
        <taxon>Bacteria</taxon>
        <taxon>Bacillati</taxon>
        <taxon>Actinomycetota</taxon>
        <taxon>Actinomycetes</taxon>
        <taxon>Catenulisporales</taxon>
        <taxon>Catenulisporaceae</taxon>
        <taxon>Catenulispora</taxon>
    </lineage>
</organism>
<dbReference type="AlphaFoldDB" id="C7PWL7"/>
<name>C7PWL7_CATAD</name>
<feature type="region of interest" description="Disordered" evidence="1">
    <location>
        <begin position="70"/>
        <end position="111"/>
    </location>
</feature>
<dbReference type="Proteomes" id="UP000000851">
    <property type="component" value="Chromosome"/>
</dbReference>
<dbReference type="eggNOG" id="ENOG502ZIA7">
    <property type="taxonomic scope" value="Bacteria"/>
</dbReference>
<dbReference type="InParanoid" id="C7PWL7"/>
<dbReference type="HOGENOM" id="CLU_2153809_0_0_11"/>
<proteinExistence type="predicted"/>
<dbReference type="KEGG" id="cai:Caci_6445"/>
<reference evidence="2 3" key="1">
    <citation type="journal article" date="2009" name="Stand. Genomic Sci.">
        <title>Complete genome sequence of Catenulispora acidiphila type strain (ID 139908).</title>
        <authorList>
            <person name="Copeland A."/>
            <person name="Lapidus A."/>
            <person name="Glavina Del Rio T."/>
            <person name="Nolan M."/>
            <person name="Lucas S."/>
            <person name="Chen F."/>
            <person name="Tice H."/>
            <person name="Cheng J.F."/>
            <person name="Bruce D."/>
            <person name="Goodwin L."/>
            <person name="Pitluck S."/>
            <person name="Mikhailova N."/>
            <person name="Pati A."/>
            <person name="Ivanova N."/>
            <person name="Mavromatis K."/>
            <person name="Chen A."/>
            <person name="Palaniappan K."/>
            <person name="Chain P."/>
            <person name="Land M."/>
            <person name="Hauser L."/>
            <person name="Chang Y.J."/>
            <person name="Jeffries C.D."/>
            <person name="Chertkov O."/>
            <person name="Brettin T."/>
            <person name="Detter J.C."/>
            <person name="Han C."/>
            <person name="Ali Z."/>
            <person name="Tindall B.J."/>
            <person name="Goker M."/>
            <person name="Bristow J."/>
            <person name="Eisen J.A."/>
            <person name="Markowitz V."/>
            <person name="Hugenholtz P."/>
            <person name="Kyrpides N.C."/>
            <person name="Klenk H.P."/>
        </authorList>
    </citation>
    <scope>NUCLEOTIDE SEQUENCE [LARGE SCALE GENOMIC DNA]</scope>
    <source>
        <strain evidence="3">DSM 44928 / JCM 14897 / NBRC 102108 / NRRL B-24433 / ID139908</strain>
    </source>
</reference>
<evidence type="ECO:0000313" key="2">
    <source>
        <dbReference type="EMBL" id="ACU75297.1"/>
    </source>
</evidence>
<sequence>MPASEGRGPVQASDKQVDKVFEIDEVSGAGTVVKCMGRTFSAVAADGEVTITDVTDITRPVRLGLHRFGMPKPVSHRSRADRPVALVRRSNLPMSPTPGSRRSVPPRGCES</sequence>